<sequence>MTRKKIERRYLVLKLSDIDRYLSVSDRHTIHLISGIIERKRREEKRHPVIGLYIDRSFPIYDQVEAATLHWLNGEDGDPQLAYIRNLERKLSERDLLIHRLQDDNFTLIGENNWLKKT</sequence>
<reference evidence="1 2" key="1">
    <citation type="submission" date="2019-01" db="EMBL/GenBank/DDBJ databases">
        <title>Complete genome sequence of Pantoea phage vB_PagM_LIET2.</title>
        <authorList>
            <person name="Truncaite L."/>
            <person name="Simoliuniene M."/>
            <person name="Kazlauskas D."/>
            <person name="Meskys R."/>
            <person name="Simoliunas E."/>
        </authorList>
    </citation>
    <scope>NUCLEOTIDE SEQUENCE [LARGE SCALE GENOMIC DNA]</scope>
</reference>
<dbReference type="Proteomes" id="UP000289486">
    <property type="component" value="Segment"/>
</dbReference>
<protein>
    <submittedName>
        <fullName evidence="1">Uncharacterized protein</fullName>
    </submittedName>
</protein>
<proteinExistence type="predicted"/>
<evidence type="ECO:0000313" key="1">
    <source>
        <dbReference type="EMBL" id="QAX92308.1"/>
    </source>
</evidence>
<gene>
    <name evidence="1" type="ORF">LIET2_gp056</name>
</gene>
<name>A0A411AW47_9CAUD</name>
<keyword evidence="2" id="KW-1185">Reference proteome</keyword>
<accession>A0A411AW47</accession>
<dbReference type="EMBL" id="MK388689">
    <property type="protein sequence ID" value="QAX92308.1"/>
    <property type="molecule type" value="Genomic_DNA"/>
</dbReference>
<evidence type="ECO:0000313" key="2">
    <source>
        <dbReference type="Proteomes" id="UP000289486"/>
    </source>
</evidence>
<organism evidence="1 2">
    <name type="scientific">Pantoea phage vB_PagM_LIET2</name>
    <dbReference type="NCBI Taxonomy" id="2508071"/>
    <lineage>
        <taxon>Viruses</taxon>
        <taxon>Duplodnaviria</taxon>
        <taxon>Heunggongvirae</taxon>
        <taxon>Uroviricota</taxon>
        <taxon>Caudoviricetes</taxon>
        <taxon>Lietduovirus</taxon>
        <taxon>Lietduovirus LIET2</taxon>
    </lineage>
</organism>